<dbReference type="EMBL" id="JNFQ01000007">
    <property type="protein sequence ID" value="KFG71509.1"/>
    <property type="molecule type" value="Genomic_DNA"/>
</dbReference>
<comment type="caution">
    <text evidence="1">The sequence shown here is derived from an EMBL/GenBank/DDBJ whole genome shotgun (WGS) entry which is preliminary data.</text>
</comment>
<evidence type="ECO:0000313" key="2">
    <source>
        <dbReference type="Proteomes" id="UP000029095"/>
    </source>
</evidence>
<reference evidence="1 2" key="1">
    <citation type="submission" date="2014-05" db="EMBL/GenBank/DDBJ databases">
        <title>Complete genome sequence of the Streptomyces mutabilis TRM45540.</title>
        <authorList>
            <person name="Luo X."/>
            <person name="Zhang L."/>
        </authorList>
    </citation>
    <scope>NUCLEOTIDE SEQUENCE [LARGE SCALE GENOMIC DNA]</scope>
    <source>
        <strain evidence="1 2">TRM45540</strain>
    </source>
</reference>
<accession>A0A086MRJ1</accession>
<protein>
    <submittedName>
        <fullName evidence="1">Uncharacterized protein</fullName>
    </submittedName>
</protein>
<organism evidence="1 2">
    <name type="scientific">Streptomyces mutabilis</name>
    <dbReference type="NCBI Taxonomy" id="67332"/>
    <lineage>
        <taxon>Bacteria</taxon>
        <taxon>Bacillati</taxon>
        <taxon>Actinomycetota</taxon>
        <taxon>Actinomycetes</taxon>
        <taxon>Kitasatosporales</taxon>
        <taxon>Streptomycetaceae</taxon>
        <taxon>Streptomyces</taxon>
    </lineage>
</organism>
<dbReference type="STRING" id="1915400.FM21_35245"/>
<dbReference type="HOGENOM" id="CLU_2345499_0_0_11"/>
<dbReference type="Proteomes" id="UP000029095">
    <property type="component" value="Unassembled WGS sequence"/>
</dbReference>
<sequence length="97" mass="10282">MSATPPPESLPNDQAEAQEQCSDLVQGYDEDGPTAFECGAPLRHTDSGYSCARGHSYTYAAVRAAEGWDYASDAVEAALLGHAGVIGIRPDDGRPWL</sequence>
<evidence type="ECO:0000313" key="1">
    <source>
        <dbReference type="EMBL" id="KFG71509.1"/>
    </source>
</evidence>
<dbReference type="RefSeq" id="WP_043386083.1">
    <property type="nucleotide sequence ID" value="NZ_KN039950.1"/>
</dbReference>
<gene>
    <name evidence="1" type="ORF">FM21_35245</name>
</gene>
<proteinExistence type="predicted"/>
<dbReference type="AlphaFoldDB" id="A0A086MRJ1"/>
<keyword evidence="2" id="KW-1185">Reference proteome</keyword>
<name>A0A086MRJ1_9ACTN</name>